<reference evidence="8" key="1">
    <citation type="journal article" date="2019" name="Int. J. Syst. Evol. Microbiol.">
        <title>The Global Catalogue of Microorganisms (GCM) 10K type strain sequencing project: providing services to taxonomists for standard genome sequencing and annotation.</title>
        <authorList>
            <consortium name="The Broad Institute Genomics Platform"/>
            <consortium name="The Broad Institute Genome Sequencing Center for Infectious Disease"/>
            <person name="Wu L."/>
            <person name="Ma J."/>
        </authorList>
    </citation>
    <scope>NUCLEOTIDE SEQUENCE [LARGE SCALE GENOMIC DNA]</scope>
    <source>
        <strain evidence="8">JCM 18531</strain>
    </source>
</reference>
<feature type="transmembrane region" description="Helical" evidence="6">
    <location>
        <begin position="105"/>
        <end position="126"/>
    </location>
</feature>
<evidence type="ECO:0000256" key="3">
    <source>
        <dbReference type="ARBA" id="ARBA00022692"/>
    </source>
</evidence>
<dbReference type="PANTHER" id="PTHR30482">
    <property type="entry name" value="HIGH-AFFINITY BRANCHED-CHAIN AMINO ACID TRANSPORT SYSTEM PERMEASE"/>
    <property type="match status" value="1"/>
</dbReference>
<feature type="transmembrane region" description="Helical" evidence="6">
    <location>
        <begin position="182"/>
        <end position="207"/>
    </location>
</feature>
<evidence type="ECO:0000313" key="7">
    <source>
        <dbReference type="EMBL" id="GAA4699717.1"/>
    </source>
</evidence>
<feature type="transmembrane region" description="Helical" evidence="6">
    <location>
        <begin position="80"/>
        <end position="99"/>
    </location>
</feature>
<evidence type="ECO:0000313" key="8">
    <source>
        <dbReference type="Proteomes" id="UP001499974"/>
    </source>
</evidence>
<evidence type="ECO:0000256" key="1">
    <source>
        <dbReference type="ARBA" id="ARBA00004651"/>
    </source>
</evidence>
<name>A0ABP8X5X6_9ACTN</name>
<dbReference type="Pfam" id="PF02653">
    <property type="entry name" value="BPD_transp_2"/>
    <property type="match status" value="1"/>
</dbReference>
<keyword evidence="8" id="KW-1185">Reference proteome</keyword>
<keyword evidence="4 6" id="KW-1133">Transmembrane helix</keyword>
<keyword evidence="3 6" id="KW-0812">Transmembrane</keyword>
<accession>A0ABP8X5X6</accession>
<gene>
    <name evidence="7" type="ORF">GCM10023349_15120</name>
</gene>
<comment type="caution">
    <text evidence="7">The sequence shown here is derived from an EMBL/GenBank/DDBJ whole genome shotgun (WGS) entry which is preliminary data.</text>
</comment>
<dbReference type="Proteomes" id="UP001499974">
    <property type="component" value="Unassembled WGS sequence"/>
</dbReference>
<sequence>MSAVDRRASLMGTTDAVRLAGLGRHRLAAVAAIAVVAIALVAAPYVLTPYFFVQILIRSLWLGTVAVSLTFLIRYAGMISLAQTGIYGVAAYVTANLSVTRGVNQWAAAGVGISVAVALAFAVGALAARARAVYFLMLTLAVGVFIYYFALQYRPFTYGFSGINGVAPPSIGSVSLSDPHNFYWFALGTAVVCLLALYGFAHSPLGLALQADRDSPDRARALGMNPTLVRVVGFTVAGVVAAIGGVISVWFNGQVSPGSLDITRTIDILIIVVLGGVARLEGAWLGALLLSIMTVYLSDYTDHYLTVIGLVFMGVVLVSPNGVPGLVATSISGLRRLRAPASTPVSASPTQQENH</sequence>
<feature type="transmembrane region" description="Helical" evidence="6">
    <location>
        <begin position="304"/>
        <end position="328"/>
    </location>
</feature>
<dbReference type="PANTHER" id="PTHR30482:SF17">
    <property type="entry name" value="ABC TRANSPORTER ATP-BINDING PROTEIN"/>
    <property type="match status" value="1"/>
</dbReference>
<keyword evidence="5 6" id="KW-0472">Membrane</keyword>
<organism evidence="7 8">
    <name type="scientific">Nocardioides conyzicola</name>
    <dbReference type="NCBI Taxonomy" id="1651781"/>
    <lineage>
        <taxon>Bacteria</taxon>
        <taxon>Bacillati</taxon>
        <taxon>Actinomycetota</taxon>
        <taxon>Actinomycetes</taxon>
        <taxon>Propionibacteriales</taxon>
        <taxon>Nocardioidaceae</taxon>
        <taxon>Nocardioides</taxon>
    </lineage>
</organism>
<comment type="subcellular location">
    <subcellularLocation>
        <location evidence="1">Cell membrane</location>
        <topology evidence="1">Multi-pass membrane protein</topology>
    </subcellularLocation>
</comment>
<feature type="transmembrane region" description="Helical" evidence="6">
    <location>
        <begin position="51"/>
        <end position="73"/>
    </location>
</feature>
<dbReference type="RefSeq" id="WP_345520633.1">
    <property type="nucleotide sequence ID" value="NZ_BAABKM010000002.1"/>
</dbReference>
<feature type="transmembrane region" description="Helical" evidence="6">
    <location>
        <begin position="228"/>
        <end position="251"/>
    </location>
</feature>
<dbReference type="EMBL" id="BAABKM010000002">
    <property type="protein sequence ID" value="GAA4699717.1"/>
    <property type="molecule type" value="Genomic_DNA"/>
</dbReference>
<dbReference type="InterPro" id="IPR001851">
    <property type="entry name" value="ABC_transp_permease"/>
</dbReference>
<evidence type="ECO:0000256" key="5">
    <source>
        <dbReference type="ARBA" id="ARBA00023136"/>
    </source>
</evidence>
<evidence type="ECO:0000256" key="4">
    <source>
        <dbReference type="ARBA" id="ARBA00022989"/>
    </source>
</evidence>
<keyword evidence="2" id="KW-1003">Cell membrane</keyword>
<proteinExistence type="predicted"/>
<feature type="transmembrane region" description="Helical" evidence="6">
    <location>
        <begin position="27"/>
        <end position="45"/>
    </location>
</feature>
<dbReference type="InterPro" id="IPR043428">
    <property type="entry name" value="LivM-like"/>
</dbReference>
<feature type="transmembrane region" description="Helical" evidence="6">
    <location>
        <begin position="133"/>
        <end position="151"/>
    </location>
</feature>
<dbReference type="CDD" id="cd06581">
    <property type="entry name" value="TM_PBP1_LivM_like"/>
    <property type="match status" value="1"/>
</dbReference>
<evidence type="ECO:0000256" key="2">
    <source>
        <dbReference type="ARBA" id="ARBA00022475"/>
    </source>
</evidence>
<evidence type="ECO:0000256" key="6">
    <source>
        <dbReference type="SAM" id="Phobius"/>
    </source>
</evidence>
<protein>
    <submittedName>
        <fullName evidence="7">Branched-chain amino acid ABC transporter permease</fullName>
    </submittedName>
</protein>